<name>A0A2N5V1Z9_9BASI</name>
<sequence length="579" mass="63920">MTRDSVGVRLGTCSNSIGGIAVTRAGYKNSTRPSPAGSLTLPSESTSYCYPPLLKEKQYLPMILSSPFAFLFLWLVAHSANSLPQNTLHKRMEATLAAATHSGGTVAEISKSAASSARALSEAHSPSLPDLSEAQIDAIKTHHLVPSPSDSPRIHLENGRLSSADTPHPTDLSLASHPPSAELPPKTPSAVRFRQHFFSSFKNIFSSVRRLPKALFRAPPPRTFSYAPQLVADFQRLEGSSVKIDTFVEDFFNELVNKPDKWKSTMQGKPVVGNLKDIRGTTSKVLSDIHDFITKDYHETEAAVLKRSEQIADNLQPILKSSAQKSRGELISKLGRELASYKSAALQDSRNGIREYIGYKLKPVADLHGFLGPDNVFSPQLALILEDSKIVGKLPENFVPDDFIRQLEKVQTHLTSLDHDRALDIQAAKAGHKFQPFPDVQKAQLQSFLDAQLQIFGKPQKFQAFISKITNSERYRGFQAELNSPKDIAGYELAFVQPLGISKEHDLSAHTVEHVQNFKVRLDRPFDGIQALNGEAKTLALQNTAQRLAIASQARDLREELLKIFTPEGIERLSRSLPA</sequence>
<keyword evidence="3" id="KW-1185">Reference proteome</keyword>
<organism evidence="2 3">
    <name type="scientific">Puccinia coronata f. sp. avenae</name>
    <dbReference type="NCBI Taxonomy" id="200324"/>
    <lineage>
        <taxon>Eukaryota</taxon>
        <taxon>Fungi</taxon>
        <taxon>Dikarya</taxon>
        <taxon>Basidiomycota</taxon>
        <taxon>Pucciniomycotina</taxon>
        <taxon>Pucciniomycetes</taxon>
        <taxon>Pucciniales</taxon>
        <taxon>Pucciniaceae</taxon>
        <taxon>Puccinia</taxon>
    </lineage>
</organism>
<feature type="region of interest" description="Disordered" evidence="1">
    <location>
        <begin position="143"/>
        <end position="187"/>
    </location>
</feature>
<evidence type="ECO:0000313" key="3">
    <source>
        <dbReference type="Proteomes" id="UP000235388"/>
    </source>
</evidence>
<gene>
    <name evidence="2" type="ORF">PCANC_08587</name>
</gene>
<dbReference type="AlphaFoldDB" id="A0A2N5V1Z9"/>
<proteinExistence type="predicted"/>
<dbReference type="Proteomes" id="UP000235388">
    <property type="component" value="Unassembled WGS sequence"/>
</dbReference>
<accession>A0A2N5V1Z9</accession>
<dbReference type="OrthoDB" id="2507438at2759"/>
<protein>
    <submittedName>
        <fullName evidence="2">Uncharacterized protein</fullName>
    </submittedName>
</protein>
<reference evidence="2 3" key="1">
    <citation type="submission" date="2017-11" db="EMBL/GenBank/DDBJ databases">
        <title>De novo assembly and phasing of dikaryotic genomes from two isolates of Puccinia coronata f. sp. avenae, the causal agent of oat crown rust.</title>
        <authorList>
            <person name="Miller M.E."/>
            <person name="Zhang Y."/>
            <person name="Omidvar V."/>
            <person name="Sperschneider J."/>
            <person name="Schwessinger B."/>
            <person name="Raley C."/>
            <person name="Palmer J.M."/>
            <person name="Garnica D."/>
            <person name="Upadhyaya N."/>
            <person name="Rathjen J."/>
            <person name="Taylor J.M."/>
            <person name="Park R.F."/>
            <person name="Dodds P.N."/>
            <person name="Hirsch C.D."/>
            <person name="Kianian S.F."/>
            <person name="Figueroa M."/>
        </authorList>
    </citation>
    <scope>NUCLEOTIDE SEQUENCE [LARGE SCALE GENOMIC DNA]</scope>
    <source>
        <strain evidence="2">12NC29</strain>
    </source>
</reference>
<dbReference type="EMBL" id="PGCJ01000141">
    <property type="protein sequence ID" value="PLW44004.1"/>
    <property type="molecule type" value="Genomic_DNA"/>
</dbReference>
<evidence type="ECO:0000313" key="2">
    <source>
        <dbReference type="EMBL" id="PLW44004.1"/>
    </source>
</evidence>
<comment type="caution">
    <text evidence="2">The sequence shown here is derived from an EMBL/GenBank/DDBJ whole genome shotgun (WGS) entry which is preliminary data.</text>
</comment>
<evidence type="ECO:0000256" key="1">
    <source>
        <dbReference type="SAM" id="MobiDB-lite"/>
    </source>
</evidence>